<dbReference type="EC" id="2.1.1.72" evidence="2"/>
<evidence type="ECO:0000256" key="2">
    <source>
        <dbReference type="ARBA" id="ARBA00011900"/>
    </source>
</evidence>
<dbReference type="GO" id="GO:0006304">
    <property type="term" value="P:DNA modification"/>
    <property type="evidence" value="ECO:0007669"/>
    <property type="project" value="InterPro"/>
</dbReference>
<dbReference type="GO" id="GO:0003676">
    <property type="term" value="F:nucleic acid binding"/>
    <property type="evidence" value="ECO:0007669"/>
    <property type="project" value="InterPro"/>
</dbReference>
<keyword evidence="4 9" id="KW-0808">Transferase</keyword>
<keyword evidence="5" id="KW-0949">S-adenosyl-L-methionine</keyword>
<evidence type="ECO:0000256" key="5">
    <source>
        <dbReference type="ARBA" id="ARBA00022691"/>
    </source>
</evidence>
<dbReference type="InterPro" id="IPR029063">
    <property type="entry name" value="SAM-dependent_MTases_sf"/>
</dbReference>
<evidence type="ECO:0000256" key="1">
    <source>
        <dbReference type="ARBA" id="ARBA00006594"/>
    </source>
</evidence>
<evidence type="ECO:0000256" key="3">
    <source>
        <dbReference type="ARBA" id="ARBA00022603"/>
    </source>
</evidence>
<dbReference type="GO" id="GO:0009007">
    <property type="term" value="F:site-specific DNA-methyltransferase (adenine-specific) activity"/>
    <property type="evidence" value="ECO:0007669"/>
    <property type="project" value="UniProtKB-EC"/>
</dbReference>
<protein>
    <recommendedName>
        <fullName evidence="2">site-specific DNA-methyltransferase (adenine-specific)</fullName>
        <ecNumber evidence="2">2.1.1.72</ecNumber>
    </recommendedName>
</protein>
<evidence type="ECO:0000256" key="4">
    <source>
        <dbReference type="ARBA" id="ARBA00022679"/>
    </source>
</evidence>
<dbReference type="InterPro" id="IPR054520">
    <property type="entry name" value="M_Eco57I_C"/>
</dbReference>
<evidence type="ECO:0000259" key="7">
    <source>
        <dbReference type="Pfam" id="PF07669"/>
    </source>
</evidence>
<dbReference type="Gene3D" id="3.40.50.150">
    <property type="entry name" value="Vaccinia Virus protein VP39"/>
    <property type="match status" value="1"/>
</dbReference>
<evidence type="ECO:0000313" key="9">
    <source>
        <dbReference type="EMBL" id="OLO54693.1"/>
    </source>
</evidence>
<evidence type="ECO:0000313" key="10">
    <source>
        <dbReference type="Proteomes" id="UP000185772"/>
    </source>
</evidence>
<reference evidence="9 10" key="1">
    <citation type="submission" date="2016-12" db="EMBL/GenBank/DDBJ databases">
        <title>Genomic comparison of strains in the 'Actinomyces naeslundii' group.</title>
        <authorList>
            <person name="Mughal S.R."/>
            <person name="Do T."/>
            <person name="Gilbert S.C."/>
            <person name="Witherden E.A."/>
            <person name="Didelot X."/>
            <person name="Beighton D."/>
        </authorList>
    </citation>
    <scope>NUCLEOTIDE SEQUENCE [LARGE SCALE GENOMIC DNA]</scope>
    <source>
        <strain evidence="9 10">MMRCO6-1</strain>
    </source>
</reference>
<dbReference type="InterPro" id="IPR050953">
    <property type="entry name" value="N4_N6_ade-DNA_methylase"/>
</dbReference>
<dbReference type="Pfam" id="PF07669">
    <property type="entry name" value="Eco57I"/>
    <property type="match status" value="1"/>
</dbReference>
<dbReference type="EMBL" id="MSKM01000010">
    <property type="protein sequence ID" value="OLO54693.1"/>
    <property type="molecule type" value="Genomic_DNA"/>
</dbReference>
<gene>
    <name evidence="9" type="ORF">BKH27_03625</name>
</gene>
<name>A0A1Q8W110_9ACTO</name>
<dbReference type="AlphaFoldDB" id="A0A1Q8W110"/>
<organism evidence="9 10">
    <name type="scientific">Actinomyces oris</name>
    <dbReference type="NCBI Taxonomy" id="544580"/>
    <lineage>
        <taxon>Bacteria</taxon>
        <taxon>Bacillati</taxon>
        <taxon>Actinomycetota</taxon>
        <taxon>Actinomycetes</taxon>
        <taxon>Actinomycetales</taxon>
        <taxon>Actinomycetaceae</taxon>
        <taxon>Actinomyces</taxon>
    </lineage>
</organism>
<feature type="domain" description="Type II methyltransferase M.TaqI-like" evidence="7">
    <location>
        <begin position="105"/>
        <end position="205"/>
    </location>
</feature>
<evidence type="ECO:0000259" key="8">
    <source>
        <dbReference type="Pfam" id="PF22837"/>
    </source>
</evidence>
<dbReference type="RefSeq" id="WP_070659156.1">
    <property type="nucleotide sequence ID" value="NZ_MSKM01000010.1"/>
</dbReference>
<dbReference type="Proteomes" id="UP000185772">
    <property type="component" value="Unassembled WGS sequence"/>
</dbReference>
<dbReference type="PANTHER" id="PTHR33841:SF5">
    <property type="entry name" value="DNA METHYLASE (MODIFICATION METHYLASE) (METHYLTRANSFERASE)-RELATED"/>
    <property type="match status" value="1"/>
</dbReference>
<accession>A0A1Q8W110</accession>
<dbReference type="GO" id="GO:0032259">
    <property type="term" value="P:methylation"/>
    <property type="evidence" value="ECO:0007669"/>
    <property type="project" value="UniProtKB-KW"/>
</dbReference>
<dbReference type="InterPro" id="IPR002052">
    <property type="entry name" value="DNA_methylase_N6_adenine_CS"/>
</dbReference>
<dbReference type="InterPro" id="IPR011639">
    <property type="entry name" value="MethylTrfase_TaqI-like_dom"/>
</dbReference>
<comment type="similarity">
    <text evidence="1">Belongs to the N(4)/N(6)-methyltransferase family.</text>
</comment>
<keyword evidence="3 9" id="KW-0489">Methyltransferase</keyword>
<dbReference type="PROSITE" id="PS00092">
    <property type="entry name" value="N6_MTASE"/>
    <property type="match status" value="1"/>
</dbReference>
<comment type="caution">
    <text evidence="9">The sequence shown here is derived from an EMBL/GenBank/DDBJ whole genome shotgun (WGS) entry which is preliminary data.</text>
</comment>
<feature type="domain" description="Type II methyltransferase M.Eco57I C-terminal" evidence="8">
    <location>
        <begin position="255"/>
        <end position="517"/>
    </location>
</feature>
<dbReference type="Pfam" id="PF22837">
    <property type="entry name" value="M_Eco57I_C"/>
    <property type="match status" value="1"/>
</dbReference>
<proteinExistence type="inferred from homology"/>
<sequence>MSMTALDDVPEVRKARGAFFTPPAIAAFIANWAILSSSDTVLEPSMGDAEFLTHAVERLADLGNGEPIVWGSELHAYSAEAGIERVTEAGGKVVVEVGDFFDRPVDQRFTVVIGNPPYIRFQDFSGRERAKAQSAALRGGVALSGLASAWAAFTVASSLHLARGGRLGFVLPAELLNANYAAPVRQFLFDHFTGIELVTFTERVFAEAETEAVLLLASGYDEGTSTTMSFRQVTNADALDDLGPVLTWEPADPAGKWSGGVVSVDATAALVDAAAAGTFTALATWGSLRLGMVTGRNTYFAMTPAMVKDAGLRRSETLTLSPPGSNHLRGLTLTSADMRRLGAQGKRTRLFYPREGALSDGARAYLDAGIAKGVDNAYKCRVRRVWWQVPLLKPADLLLTYMNADTVQMVSNEAKAYHLNSVHGVYLAPENRELGRELLPLASLNSLTMLSAEITGRAYGGGVLKMEPGEAAKWLTPSPTTLAAAKPALESIRGTVADLLDAGDLTAAVSLVDEVLLVDHLSLSNQTVKAVRDARDQLADRRKARGRSVQD</sequence>
<dbReference type="SUPFAM" id="SSF53335">
    <property type="entry name" value="S-adenosyl-L-methionine-dependent methyltransferases"/>
    <property type="match status" value="1"/>
</dbReference>
<comment type="catalytic activity">
    <reaction evidence="6">
        <text>a 2'-deoxyadenosine in DNA + S-adenosyl-L-methionine = an N(6)-methyl-2'-deoxyadenosine in DNA + S-adenosyl-L-homocysteine + H(+)</text>
        <dbReference type="Rhea" id="RHEA:15197"/>
        <dbReference type="Rhea" id="RHEA-COMP:12418"/>
        <dbReference type="Rhea" id="RHEA-COMP:12419"/>
        <dbReference type="ChEBI" id="CHEBI:15378"/>
        <dbReference type="ChEBI" id="CHEBI:57856"/>
        <dbReference type="ChEBI" id="CHEBI:59789"/>
        <dbReference type="ChEBI" id="CHEBI:90615"/>
        <dbReference type="ChEBI" id="CHEBI:90616"/>
        <dbReference type="EC" id="2.1.1.72"/>
    </reaction>
</comment>
<dbReference type="PRINTS" id="PR00507">
    <property type="entry name" value="N12N6MTFRASE"/>
</dbReference>
<evidence type="ECO:0000256" key="6">
    <source>
        <dbReference type="ARBA" id="ARBA00047942"/>
    </source>
</evidence>
<dbReference type="PANTHER" id="PTHR33841">
    <property type="entry name" value="DNA METHYLTRANSFERASE YEEA-RELATED"/>
    <property type="match status" value="1"/>
</dbReference>